<evidence type="ECO:0000313" key="3">
    <source>
        <dbReference type="EMBL" id="EFL44135.1"/>
    </source>
</evidence>
<dbReference type="Proteomes" id="UP000004431">
    <property type="component" value="Unassembled WGS sequence"/>
</dbReference>
<evidence type="ECO:0000256" key="1">
    <source>
        <dbReference type="SAM" id="MobiDB-lite"/>
    </source>
</evidence>
<keyword evidence="2" id="KW-0812">Transmembrane</keyword>
<dbReference type="RefSeq" id="WP_006304150.1">
    <property type="nucleotide sequence ID" value="NZ_AEDQ01000018.1"/>
</dbReference>
<feature type="region of interest" description="Disordered" evidence="1">
    <location>
        <begin position="1"/>
        <end position="22"/>
    </location>
</feature>
<proteinExistence type="predicted"/>
<keyword evidence="2" id="KW-1133">Transmembrane helix</keyword>
<protein>
    <recommendedName>
        <fullName evidence="5">DUF1574 domain-containing protein</fullName>
    </recommendedName>
</protein>
<feature type="transmembrane region" description="Helical" evidence="2">
    <location>
        <begin position="37"/>
        <end position="59"/>
    </location>
</feature>
<reference evidence="3 4" key="1">
    <citation type="submission" date="2010-08" db="EMBL/GenBank/DDBJ databases">
        <authorList>
            <person name="Durkin A.S."/>
            <person name="Madupu R."/>
            <person name="Torralba M."/>
            <person name="Gillis M."/>
            <person name="Methe B."/>
            <person name="Sutton G."/>
            <person name="Nelson K.E."/>
        </authorList>
    </citation>
    <scope>NUCLEOTIDE SEQUENCE [LARGE SCALE GENOMIC DNA]</scope>
    <source>
        <strain evidence="3 4">PB189-T1-4</strain>
    </source>
</reference>
<accession>A0ABN0B003</accession>
<evidence type="ECO:0008006" key="5">
    <source>
        <dbReference type="Google" id="ProtNLM"/>
    </source>
</evidence>
<name>A0ABN0B003_9ACTN</name>
<comment type="caution">
    <text evidence="3">The sequence shown here is derived from an EMBL/GenBank/DDBJ whole genome shotgun (WGS) entry which is preliminary data.</text>
</comment>
<keyword evidence="4" id="KW-1185">Reference proteome</keyword>
<dbReference type="EMBL" id="AEDQ01000018">
    <property type="protein sequence ID" value="EFL44135.1"/>
    <property type="molecule type" value="Genomic_DNA"/>
</dbReference>
<organism evidence="3 4">
    <name type="scientific">Fannyhessea vaginae PB189-T1-4</name>
    <dbReference type="NCBI Taxonomy" id="866774"/>
    <lineage>
        <taxon>Bacteria</taxon>
        <taxon>Bacillati</taxon>
        <taxon>Actinomycetota</taxon>
        <taxon>Coriobacteriia</taxon>
        <taxon>Coriobacteriales</taxon>
        <taxon>Atopobiaceae</taxon>
        <taxon>Fannyhessea</taxon>
    </lineage>
</organism>
<keyword evidence="2" id="KW-0472">Membrane</keyword>
<sequence>MQTTKTPAETPVITSTNTSAPTPKQTPCFALRVLKRAVCAVCFFLAVICMNACLLRIIMPYSSWSMISWDDFVAARQVQTIITGSSFAERAIDPTILSKQTHKTIYNTSVPYQSLHDSLESIKQAYEEKGVREAIVGVRAETFMPDPNINLKVHSLFSVASYASRQPLRWLSDVWQSVICSDTILKPASIQYLAKWTYHIDGLPNVPNNIAAITSHQSRARAAASRYPYWHYFGYGFANYSSHQILTENNINVTPITMRDFSDEFLREYEAICAYCHDKGIKLTVVIAPHQAYELASFGSVYPEHMKQLEAIARSYQALYVDSNMVKDPAYRAKPTDFYDSEHVRTTGSTRLTQLLLPLVAQDDYDAACATRASMFYTYDEWNTMMHTLPGVFLTRVAQKVENGMFTGYITSIASPFSKVEWQVLAKKLTAQEAALHPTQRSARSFSKDANYHVIRDWSSNPVVRWTPSQPGTYSLIVRARPTSPDSPDTSYTRFDVTV</sequence>
<gene>
    <name evidence="3" type="ORF">HMPREF9248_0325</name>
</gene>
<evidence type="ECO:0000256" key="2">
    <source>
        <dbReference type="SAM" id="Phobius"/>
    </source>
</evidence>
<evidence type="ECO:0000313" key="4">
    <source>
        <dbReference type="Proteomes" id="UP000004431"/>
    </source>
</evidence>